<dbReference type="InterPro" id="IPR025847">
    <property type="entry name" value="MEDS_domain"/>
</dbReference>
<gene>
    <name evidence="4" type="ORF">SAMN04489716_1806</name>
</gene>
<evidence type="ECO:0000256" key="1">
    <source>
        <dbReference type="ARBA" id="ARBA00022527"/>
    </source>
</evidence>
<dbReference type="PANTHER" id="PTHR35526">
    <property type="entry name" value="ANTI-SIGMA-F FACTOR RSBW-RELATED"/>
    <property type="match status" value="1"/>
</dbReference>
<dbReference type="Pfam" id="PF14417">
    <property type="entry name" value="MEDS"/>
    <property type="match status" value="1"/>
</dbReference>
<accession>A0A1H1VLT6</accession>
<dbReference type="CDD" id="cd16936">
    <property type="entry name" value="HATPase_RsbW-like"/>
    <property type="match status" value="1"/>
</dbReference>
<name>A0A1H1VLT6_9ACTN</name>
<dbReference type="Gene3D" id="3.30.565.10">
    <property type="entry name" value="Histidine kinase-like ATPase, C-terminal domain"/>
    <property type="match status" value="1"/>
</dbReference>
<evidence type="ECO:0000259" key="2">
    <source>
        <dbReference type="Pfam" id="PF13581"/>
    </source>
</evidence>
<keyword evidence="4" id="KW-0418">Kinase</keyword>
<keyword evidence="5" id="KW-1185">Reference proteome</keyword>
<protein>
    <submittedName>
        <fullName evidence="4">Anti-sigma regulatory factor (Ser/Thr protein kinase)</fullName>
    </submittedName>
</protein>
<keyword evidence="4" id="KW-0808">Transferase</keyword>
<dbReference type="AlphaFoldDB" id="A0A1H1VLT6"/>
<dbReference type="InterPro" id="IPR050267">
    <property type="entry name" value="Anti-sigma-factor_SerPK"/>
</dbReference>
<dbReference type="GO" id="GO:0004674">
    <property type="term" value="F:protein serine/threonine kinase activity"/>
    <property type="evidence" value="ECO:0007669"/>
    <property type="project" value="UniProtKB-KW"/>
</dbReference>
<sequence length="307" mass="32848">MTTAVFDHPGLLYHDAGEYLRATTGFVRAAAAAGDAVLVAVPGPNLTLLREALADLADVVTFADMTVAGRNPGRIIPGVLLAFAARYAGRRVSIIGEPIWPARSDVEYPACATHEALINVVFGGFDAAILCPYDALNLTPERLHDAWRTHPEMITSGQRRPSPWFTDPLGTAATFNQPLPEVPVHASAISYADAVALKAVRRFVGSHAVEAGLSADRADDLVVAVNELAENTIRHTPAGGVVSLWREDEYLACQIDDHGTIADPLAGRIPQAPHTEGGRGLLLAHHYCDLVRIHTTPDGTSIRLHMS</sequence>
<dbReference type="OrthoDB" id="4088450at2"/>
<organism evidence="4 5">
    <name type="scientific">Actinoplanes derwentensis</name>
    <dbReference type="NCBI Taxonomy" id="113562"/>
    <lineage>
        <taxon>Bacteria</taxon>
        <taxon>Bacillati</taxon>
        <taxon>Actinomycetota</taxon>
        <taxon>Actinomycetes</taxon>
        <taxon>Micromonosporales</taxon>
        <taxon>Micromonosporaceae</taxon>
        <taxon>Actinoplanes</taxon>
    </lineage>
</organism>
<feature type="domain" description="MEDS" evidence="3">
    <location>
        <begin position="7"/>
        <end position="151"/>
    </location>
</feature>
<proteinExistence type="predicted"/>
<dbReference type="InterPro" id="IPR036890">
    <property type="entry name" value="HATPase_C_sf"/>
</dbReference>
<dbReference type="Pfam" id="PF13581">
    <property type="entry name" value="HATPase_c_2"/>
    <property type="match status" value="1"/>
</dbReference>
<feature type="domain" description="Histidine kinase/HSP90-like ATPase" evidence="2">
    <location>
        <begin position="192"/>
        <end position="304"/>
    </location>
</feature>
<dbReference type="NCBIfam" id="NF041045">
    <property type="entry name" value="RsbA_anti_sig"/>
    <property type="match status" value="1"/>
</dbReference>
<dbReference type="Proteomes" id="UP000198688">
    <property type="component" value="Chromosome I"/>
</dbReference>
<evidence type="ECO:0000313" key="5">
    <source>
        <dbReference type="Proteomes" id="UP000198688"/>
    </source>
</evidence>
<dbReference type="InterPro" id="IPR047718">
    <property type="entry name" value="RsbA-like_anti_sig"/>
</dbReference>
<evidence type="ECO:0000313" key="4">
    <source>
        <dbReference type="EMBL" id="SDS85733.1"/>
    </source>
</evidence>
<dbReference type="STRING" id="113562.SAMN04489716_1806"/>
<evidence type="ECO:0000259" key="3">
    <source>
        <dbReference type="Pfam" id="PF14417"/>
    </source>
</evidence>
<keyword evidence="1" id="KW-0723">Serine/threonine-protein kinase</keyword>
<dbReference type="EMBL" id="LT629758">
    <property type="protein sequence ID" value="SDS85733.1"/>
    <property type="molecule type" value="Genomic_DNA"/>
</dbReference>
<dbReference type="SUPFAM" id="SSF55874">
    <property type="entry name" value="ATPase domain of HSP90 chaperone/DNA topoisomerase II/histidine kinase"/>
    <property type="match status" value="1"/>
</dbReference>
<reference evidence="4 5" key="1">
    <citation type="submission" date="2016-10" db="EMBL/GenBank/DDBJ databases">
        <authorList>
            <person name="de Groot N.N."/>
        </authorList>
    </citation>
    <scope>NUCLEOTIDE SEQUENCE [LARGE SCALE GENOMIC DNA]</scope>
    <source>
        <strain evidence="4 5">DSM 43941</strain>
    </source>
</reference>
<dbReference type="RefSeq" id="WP_092543286.1">
    <property type="nucleotide sequence ID" value="NZ_BOMJ01000011.1"/>
</dbReference>
<dbReference type="InterPro" id="IPR003594">
    <property type="entry name" value="HATPase_dom"/>
</dbReference>
<dbReference type="PANTHER" id="PTHR35526:SF3">
    <property type="entry name" value="ANTI-SIGMA-F FACTOR RSBW"/>
    <property type="match status" value="1"/>
</dbReference>